<evidence type="ECO:0000313" key="1">
    <source>
        <dbReference type="EMBL" id="GHH71060.1"/>
    </source>
</evidence>
<evidence type="ECO:0000313" key="2">
    <source>
        <dbReference type="Proteomes" id="UP000627369"/>
    </source>
</evidence>
<dbReference type="RefSeq" id="WP_189668976.1">
    <property type="nucleotide sequence ID" value="NZ_BNAS01000002.1"/>
</dbReference>
<organism evidence="1 2">
    <name type="scientific">Promicromonospora soli</name>
    <dbReference type="NCBI Taxonomy" id="2035533"/>
    <lineage>
        <taxon>Bacteria</taxon>
        <taxon>Bacillati</taxon>
        <taxon>Actinomycetota</taxon>
        <taxon>Actinomycetes</taxon>
        <taxon>Micrococcales</taxon>
        <taxon>Promicromonosporaceae</taxon>
        <taxon>Promicromonospora</taxon>
    </lineage>
</organism>
<gene>
    <name evidence="1" type="ORF">GCM10017772_18740</name>
</gene>
<keyword evidence="2" id="KW-1185">Reference proteome</keyword>
<proteinExistence type="predicted"/>
<reference evidence="1" key="1">
    <citation type="journal article" date="2014" name="Int. J. Syst. Evol. Microbiol.">
        <title>Complete genome sequence of Corynebacterium casei LMG S-19264T (=DSM 44701T), isolated from a smear-ripened cheese.</title>
        <authorList>
            <consortium name="US DOE Joint Genome Institute (JGI-PGF)"/>
            <person name="Walter F."/>
            <person name="Albersmeier A."/>
            <person name="Kalinowski J."/>
            <person name="Ruckert C."/>
        </authorList>
    </citation>
    <scope>NUCLEOTIDE SEQUENCE</scope>
    <source>
        <strain evidence="1">CGMCC 4.7398</strain>
    </source>
</reference>
<sequence>MQKDFVPLSAAVRAVPDAVSSIVDAVALVAPRLATVVTTQGSIKSDPLRELLGPVLSPFAITPGGQASFAAKGIDFTGPDQRIGVALQAGRAFANNGAIMSVLASASSPDIDWMVVVVPEIYKSSRVYPRVLDQLHDLQGAHGIHLDLQGVILLSY</sequence>
<dbReference type="Proteomes" id="UP000627369">
    <property type="component" value="Unassembled WGS sequence"/>
</dbReference>
<protein>
    <submittedName>
        <fullName evidence="1">Uncharacterized protein</fullName>
    </submittedName>
</protein>
<dbReference type="EMBL" id="BNAS01000002">
    <property type="protein sequence ID" value="GHH71060.1"/>
    <property type="molecule type" value="Genomic_DNA"/>
</dbReference>
<comment type="caution">
    <text evidence="1">The sequence shown here is derived from an EMBL/GenBank/DDBJ whole genome shotgun (WGS) entry which is preliminary data.</text>
</comment>
<dbReference type="AlphaFoldDB" id="A0A919FRF4"/>
<name>A0A919FRF4_9MICO</name>
<accession>A0A919FRF4</accession>
<reference evidence="1" key="2">
    <citation type="submission" date="2020-09" db="EMBL/GenBank/DDBJ databases">
        <authorList>
            <person name="Sun Q."/>
            <person name="Zhou Y."/>
        </authorList>
    </citation>
    <scope>NUCLEOTIDE SEQUENCE</scope>
    <source>
        <strain evidence="1">CGMCC 4.7398</strain>
    </source>
</reference>